<proteinExistence type="predicted"/>
<accession>A0A7S3VSD0</accession>
<keyword evidence="2" id="KW-1133">Transmembrane helix</keyword>
<feature type="region of interest" description="Disordered" evidence="1">
    <location>
        <begin position="1"/>
        <end position="26"/>
    </location>
</feature>
<dbReference type="InterPro" id="IPR052776">
    <property type="entry name" value="Chloro_ReproSupport/MetalTrans"/>
</dbReference>
<reference evidence="3" key="1">
    <citation type="submission" date="2021-01" db="EMBL/GenBank/DDBJ databases">
        <authorList>
            <person name="Corre E."/>
            <person name="Pelletier E."/>
            <person name="Niang G."/>
            <person name="Scheremetjew M."/>
            <person name="Finn R."/>
            <person name="Kale V."/>
            <person name="Holt S."/>
            <person name="Cochrane G."/>
            <person name="Meng A."/>
            <person name="Brown T."/>
            <person name="Cohen L."/>
        </authorList>
    </citation>
    <scope>NUCLEOTIDE SEQUENCE</scope>
    <source>
        <strain evidence="3">CCMP1320</strain>
    </source>
</reference>
<organism evidence="3">
    <name type="scientific">Dunaliella tertiolecta</name>
    <name type="common">Green alga</name>
    <dbReference type="NCBI Taxonomy" id="3047"/>
    <lineage>
        <taxon>Eukaryota</taxon>
        <taxon>Viridiplantae</taxon>
        <taxon>Chlorophyta</taxon>
        <taxon>core chlorophytes</taxon>
        <taxon>Chlorophyceae</taxon>
        <taxon>CS clade</taxon>
        <taxon>Chlamydomonadales</taxon>
        <taxon>Dunaliellaceae</taxon>
        <taxon>Dunaliella</taxon>
    </lineage>
</organism>
<evidence type="ECO:0000313" key="3">
    <source>
        <dbReference type="EMBL" id="CAE0504587.1"/>
    </source>
</evidence>
<evidence type="ECO:0000256" key="2">
    <source>
        <dbReference type="SAM" id="Phobius"/>
    </source>
</evidence>
<keyword evidence="2" id="KW-0472">Membrane</keyword>
<evidence type="ECO:0008006" key="4">
    <source>
        <dbReference type="Google" id="ProtNLM"/>
    </source>
</evidence>
<gene>
    <name evidence="3" type="ORF">DTER00134_LOCUS19660</name>
</gene>
<keyword evidence="2" id="KW-0812">Transmembrane</keyword>
<dbReference type="EMBL" id="HBIP01032298">
    <property type="protein sequence ID" value="CAE0504587.1"/>
    <property type="molecule type" value="Transcribed_RNA"/>
</dbReference>
<dbReference type="PANTHER" id="PTHR33876">
    <property type="entry name" value="UNNAMED PRODUCT"/>
    <property type="match status" value="1"/>
</dbReference>
<dbReference type="AlphaFoldDB" id="A0A7S3VSD0"/>
<dbReference type="PANTHER" id="PTHR33876:SF4">
    <property type="entry name" value="CHLOROPLAST PROTEIN FOR GROWTH AND FERTILITY 2"/>
    <property type="match status" value="1"/>
</dbReference>
<feature type="transmembrane region" description="Helical" evidence="2">
    <location>
        <begin position="294"/>
        <end position="313"/>
    </location>
</feature>
<feature type="transmembrane region" description="Helical" evidence="2">
    <location>
        <begin position="351"/>
        <end position="372"/>
    </location>
</feature>
<feature type="transmembrane region" description="Helical" evidence="2">
    <location>
        <begin position="393"/>
        <end position="413"/>
    </location>
</feature>
<feature type="transmembrane region" description="Helical" evidence="2">
    <location>
        <begin position="254"/>
        <end position="274"/>
    </location>
</feature>
<feature type="transmembrane region" description="Helical" evidence="2">
    <location>
        <begin position="320"/>
        <end position="345"/>
    </location>
</feature>
<sequence length="419" mass="43499">MMLRSLGSQAACGAQHHQGSLRSKKNGLVMGSQRLPLSRQHLHLLPLISLEQQPIASSSSVCVQSAAFPLIHPTHSHSSPSSTFSNSISSADECSSSSSSSSSSITSICNSAPSTSKSKQQQREEEALVRTLTRCKNLFLCVAAFAAWAYFSHGNGIGEAPIASIAATAQVTSLSSFHTTVKSAWTGLAAGVLHTLCGPDHLAALTPLTIGRNRMAASALGALWGFGHSTGQLILGLGIVLLKDRFNQFLPFFERWSGSVVALTLIAIGILGIYESHFAKDDGHAEEEQETMKMALAGGAAGVAAASAGVNPAQSNSKGLATYATGIVYGLQPDALFVVIPALALPTKAAAFAHCTMFVLGTVMAMGGYTLLIGTTSAALTRERPWLQAHLSTVASIFAITVGVLLALAGAGIEVPFLS</sequence>
<protein>
    <recommendedName>
        <fullName evidence="4">Urease accessory protein UreH-like transmembrane domain-containing protein</fullName>
    </recommendedName>
</protein>
<evidence type="ECO:0000256" key="1">
    <source>
        <dbReference type="SAM" id="MobiDB-lite"/>
    </source>
</evidence>
<name>A0A7S3VSD0_DUNTE</name>
<feature type="transmembrane region" description="Helical" evidence="2">
    <location>
        <begin position="222"/>
        <end position="242"/>
    </location>
</feature>